<dbReference type="SUPFAM" id="SSF56219">
    <property type="entry name" value="DNase I-like"/>
    <property type="match status" value="1"/>
</dbReference>
<keyword evidence="2" id="KW-0378">Hydrolase</keyword>
<dbReference type="InterPro" id="IPR005135">
    <property type="entry name" value="Endo/exonuclease/phosphatase"/>
</dbReference>
<dbReference type="InterPro" id="IPR036691">
    <property type="entry name" value="Endo/exonu/phosph_ase_sf"/>
</dbReference>
<evidence type="ECO:0000313" key="2">
    <source>
        <dbReference type="EMBL" id="NKX55063.1"/>
    </source>
</evidence>
<evidence type="ECO:0000259" key="1">
    <source>
        <dbReference type="Pfam" id="PF03372"/>
    </source>
</evidence>
<gene>
    <name evidence="2" type="ORF">HGG74_11020</name>
</gene>
<dbReference type="GO" id="GO:0004519">
    <property type="term" value="F:endonuclease activity"/>
    <property type="evidence" value="ECO:0007669"/>
    <property type="project" value="UniProtKB-KW"/>
</dbReference>
<keyword evidence="2" id="KW-0269">Exonuclease</keyword>
<dbReference type="Pfam" id="PF03372">
    <property type="entry name" value="Exo_endo_phos"/>
    <property type="match status" value="1"/>
</dbReference>
<proteinExistence type="predicted"/>
<comment type="caution">
    <text evidence="2">The sequence shown here is derived from an EMBL/GenBank/DDBJ whole genome shotgun (WGS) entry which is preliminary data.</text>
</comment>
<dbReference type="GO" id="GO:0004527">
    <property type="term" value="F:exonuclease activity"/>
    <property type="evidence" value="ECO:0007669"/>
    <property type="project" value="UniProtKB-KW"/>
</dbReference>
<reference evidence="2 3" key="1">
    <citation type="submission" date="2020-04" db="EMBL/GenBank/DDBJ databases">
        <title>Arthrobacter sp. nov.</title>
        <authorList>
            <person name="Liu S."/>
        </authorList>
    </citation>
    <scope>NUCLEOTIDE SEQUENCE [LARGE SCALE GENOMIC DNA]</scope>
    <source>
        <strain evidence="2 3">E918</strain>
    </source>
</reference>
<dbReference type="Gene3D" id="3.60.10.10">
    <property type="entry name" value="Endonuclease/exonuclease/phosphatase"/>
    <property type="match status" value="1"/>
</dbReference>
<name>A0A7X6HDD9_9MICC</name>
<keyword evidence="3" id="KW-1185">Reference proteome</keyword>
<dbReference type="RefSeq" id="WP_168486395.1">
    <property type="nucleotide sequence ID" value="NZ_JAAZSQ010000009.1"/>
</dbReference>
<evidence type="ECO:0000313" key="3">
    <source>
        <dbReference type="Proteomes" id="UP000544090"/>
    </source>
</evidence>
<organism evidence="2 3">
    <name type="scientific">Arthrobacter mobilis</name>
    <dbReference type="NCBI Taxonomy" id="2724944"/>
    <lineage>
        <taxon>Bacteria</taxon>
        <taxon>Bacillati</taxon>
        <taxon>Actinomycetota</taxon>
        <taxon>Actinomycetes</taxon>
        <taxon>Micrococcales</taxon>
        <taxon>Micrococcaceae</taxon>
        <taxon>Arthrobacter</taxon>
    </lineage>
</organism>
<dbReference type="Proteomes" id="UP000544090">
    <property type="component" value="Unassembled WGS sequence"/>
</dbReference>
<dbReference type="EMBL" id="JAAZSQ010000009">
    <property type="protein sequence ID" value="NKX55063.1"/>
    <property type="molecule type" value="Genomic_DNA"/>
</dbReference>
<sequence>MPDRGALRIATYNTSLFRASAGALLADLSGPDDRQARAVAEVIQRVRPDIVLLNEFDYVPDSPSCADLFRRNYLEAGQNGQDPVHYPFAFTAPSNTGVPTGLDLDGDGVAGGPQDAFGYGDFEGQYGMAMLSRYPFDAAAVRTFRLFRWQDMPGNLMPADFYPEPARAVLRLSSKSHWDLPVSVHGRILHVLACHPVPPFFDGPERRNRRRNHDEIRLWADYVAGGDRAAYLYDDAGAAGGLAAGGRFVILGDLNSDPQDGKAWPGAVRQLLDHPLIQDPRPASAGAVEATRLQGGPNVHHLGDPRLDTADFRANPRTGNLRVDYVLPSRNLMVAGAGVFWPRTGEPGAELTNPFPFPTSDHRLVWADVELPEGEFPPG</sequence>
<keyword evidence="2" id="KW-0255">Endonuclease</keyword>
<keyword evidence="2" id="KW-0540">Nuclease</keyword>
<accession>A0A7X6HDD9</accession>
<protein>
    <submittedName>
        <fullName evidence="2">Endonuclease/exonuclease/phosphatase family protein</fullName>
    </submittedName>
</protein>
<dbReference type="AlphaFoldDB" id="A0A7X6HDD9"/>
<feature type="domain" description="Endonuclease/exonuclease/phosphatase" evidence="1">
    <location>
        <begin position="11"/>
        <end position="362"/>
    </location>
</feature>